<dbReference type="PANTHER" id="PTHR38471:SF2">
    <property type="entry name" value="FOUR HELIX BUNDLE PROTEIN"/>
    <property type="match status" value="1"/>
</dbReference>
<evidence type="ECO:0008006" key="3">
    <source>
        <dbReference type="Google" id="ProtNLM"/>
    </source>
</evidence>
<dbReference type="Gene3D" id="1.20.1440.60">
    <property type="entry name" value="23S rRNA-intervening sequence"/>
    <property type="match status" value="1"/>
</dbReference>
<keyword evidence="2" id="KW-1185">Reference proteome</keyword>
<dbReference type="NCBIfam" id="TIGR02436">
    <property type="entry name" value="four helix bundle protein"/>
    <property type="match status" value="1"/>
</dbReference>
<dbReference type="CDD" id="cd16377">
    <property type="entry name" value="23S_rRNA_IVP_like"/>
    <property type="match status" value="1"/>
</dbReference>
<dbReference type="AlphaFoldDB" id="A0A1E5T883"/>
<dbReference type="PANTHER" id="PTHR38471">
    <property type="entry name" value="FOUR HELIX BUNDLE PROTEIN"/>
    <property type="match status" value="1"/>
</dbReference>
<comment type="caution">
    <text evidence="1">The sequence shown here is derived from an EMBL/GenBank/DDBJ whole genome shotgun (WGS) entry which is preliminary data.</text>
</comment>
<accession>A0A1E5T883</accession>
<dbReference type="EMBL" id="MDJD01000047">
    <property type="protein sequence ID" value="OEK07580.1"/>
    <property type="molecule type" value="Genomic_DNA"/>
</dbReference>
<sequence>MTARHNYGKLTIWKDDISIVKEAYSTTKKFPKSEVYALSSQMQRCSISIPSNITEVTSKGTDKHFLQYLETTLGSASEWENQLIILFEIRYITEETFKHL</sequence>
<gene>
    <name evidence="1" type="ORF">A8C32_17435</name>
</gene>
<dbReference type="InterPro" id="IPR036583">
    <property type="entry name" value="23S_rRNA_IVS_sf"/>
</dbReference>
<dbReference type="SUPFAM" id="SSF158446">
    <property type="entry name" value="IVS-encoded protein-like"/>
    <property type="match status" value="1"/>
</dbReference>
<dbReference type="RefSeq" id="WP_069830708.1">
    <property type="nucleotide sequence ID" value="NZ_MDJD01000047.1"/>
</dbReference>
<dbReference type="STRING" id="1849968.A8C32_17435"/>
<dbReference type="OrthoDB" id="9811959at2"/>
<name>A0A1E5T883_9FLAO</name>
<reference evidence="1 2" key="1">
    <citation type="submission" date="2016-05" db="EMBL/GenBank/DDBJ databases">
        <title>Draft Genome Sequence of Algibacter sp. Strain SK-16 Isolated from the Surface Water of Aburatsubo Inlet.</title>
        <authorList>
            <person name="Wong S.-K."/>
            <person name="Yoshizawa S."/>
            <person name="Nakajima Y."/>
            <person name="Ogura Y."/>
            <person name="Tetsuya H."/>
            <person name="Hamasaki K."/>
        </authorList>
    </citation>
    <scope>NUCLEOTIDE SEQUENCE [LARGE SCALE GENOMIC DNA]</scope>
    <source>
        <strain evidence="1 2">SK-16</strain>
    </source>
</reference>
<protein>
    <recommendedName>
        <fullName evidence="3">Four helix bundle protein</fullName>
    </recommendedName>
</protein>
<evidence type="ECO:0000313" key="1">
    <source>
        <dbReference type="EMBL" id="OEK07580.1"/>
    </source>
</evidence>
<proteinExistence type="predicted"/>
<dbReference type="InterPro" id="IPR012657">
    <property type="entry name" value="23S_rRNA-intervening_sequence"/>
</dbReference>
<organism evidence="1 2">
    <name type="scientific">Flavivirga aquatica</name>
    <dbReference type="NCBI Taxonomy" id="1849968"/>
    <lineage>
        <taxon>Bacteria</taxon>
        <taxon>Pseudomonadati</taxon>
        <taxon>Bacteroidota</taxon>
        <taxon>Flavobacteriia</taxon>
        <taxon>Flavobacteriales</taxon>
        <taxon>Flavobacteriaceae</taxon>
        <taxon>Flavivirga</taxon>
    </lineage>
</organism>
<dbReference type="Pfam" id="PF05635">
    <property type="entry name" value="23S_rRNA_IVP"/>
    <property type="match status" value="1"/>
</dbReference>
<dbReference type="Proteomes" id="UP000095713">
    <property type="component" value="Unassembled WGS sequence"/>
</dbReference>
<evidence type="ECO:0000313" key="2">
    <source>
        <dbReference type="Proteomes" id="UP000095713"/>
    </source>
</evidence>